<dbReference type="PROSITE" id="PS00660">
    <property type="entry name" value="FERM_1"/>
    <property type="match status" value="1"/>
</dbReference>
<dbReference type="InterPro" id="IPR011993">
    <property type="entry name" value="PH-like_dom_sf"/>
</dbReference>
<dbReference type="SUPFAM" id="SSF54236">
    <property type="entry name" value="Ubiquitin-like"/>
    <property type="match status" value="1"/>
</dbReference>
<feature type="compositionally biased region" description="Basic residues" evidence="1">
    <location>
        <begin position="490"/>
        <end position="503"/>
    </location>
</feature>
<dbReference type="InterPro" id="IPR014352">
    <property type="entry name" value="FERM/acyl-CoA-bd_prot_sf"/>
</dbReference>
<feature type="region of interest" description="Disordered" evidence="1">
    <location>
        <begin position="315"/>
        <end position="350"/>
    </location>
</feature>
<feature type="compositionally biased region" description="Basic and acidic residues" evidence="1">
    <location>
        <begin position="504"/>
        <end position="520"/>
    </location>
</feature>
<dbReference type="SMART" id="SM01196">
    <property type="entry name" value="FERM_C"/>
    <property type="match status" value="1"/>
</dbReference>
<dbReference type="CDD" id="cd14473">
    <property type="entry name" value="FERM_B-lobe"/>
    <property type="match status" value="1"/>
</dbReference>
<dbReference type="SMART" id="SM00295">
    <property type="entry name" value="B41"/>
    <property type="match status" value="1"/>
</dbReference>
<dbReference type="PRINTS" id="PR00935">
    <property type="entry name" value="BAND41"/>
</dbReference>
<dbReference type="PROSITE" id="PS00661">
    <property type="entry name" value="FERM_2"/>
    <property type="match status" value="1"/>
</dbReference>
<feature type="compositionally biased region" description="Polar residues" evidence="1">
    <location>
        <begin position="673"/>
        <end position="690"/>
    </location>
</feature>
<feature type="region of interest" description="Disordered" evidence="1">
    <location>
        <begin position="616"/>
        <end position="719"/>
    </location>
</feature>
<dbReference type="InterPro" id="IPR019747">
    <property type="entry name" value="FERM_CS"/>
</dbReference>
<dbReference type="InterPro" id="IPR035963">
    <property type="entry name" value="FERM_2"/>
</dbReference>
<dbReference type="PANTHER" id="PTHR23280">
    <property type="entry name" value="4.1 G PROTEIN"/>
    <property type="match status" value="1"/>
</dbReference>
<evidence type="ECO:0000313" key="4">
    <source>
        <dbReference type="Proteomes" id="UP001159427"/>
    </source>
</evidence>
<dbReference type="EMBL" id="CALNXI010000152">
    <property type="protein sequence ID" value="CAH3020576.1"/>
    <property type="molecule type" value="Genomic_DNA"/>
</dbReference>
<feature type="region of interest" description="Disordered" evidence="1">
    <location>
        <begin position="776"/>
        <end position="805"/>
    </location>
</feature>
<sequence length="805" mass="91309">MKMSCFGSNTVWFCHVLLLDESEHPVEIRKKTKGEEVLEKVFKHLNVIEKDYFGLRYIDRDSQSRWLDPLKPVVKQLTAGPPYLLYFCVKFYAADPCRLHEEVTRYLFFLQVKKDIYQGRLPCATNILAELSAYSIQSELGEYDPKEHTMGYVSEFRFIPNQSEELEKKIFHQHKKLGPMVPSVAEFMYLDKVKWLEMYGVDLHPVKGEDFVEYFVALRPSGVAVYKNKTRVGSYLWSKIEKVDFKGKKFYLSVRGKEDKEYTFKFYLPAKTACKHLWKCCLEHHIFFRLDKSAATPNRKNSGLFRTSSSYRYSGRTQKEALEEGKKIQRPDPEVRRKPSKRYERRTSSVQSVEKALSTVTVGTATSVSQVQIKRFSQQENSTEVITVPVNGNNGSVVKTEGDPSSKDGNTTTDGPALPWEQSAQMQGGLYTPAPDSPRSLKSSGSGRAKRSPKFPRPHRRSAAQSSGSETDTPRRRSRRAYSSDDDTGRRRRKRCRHHHRGHHSAESGSDRDSSYSREERRHHRSSREHVDFSKMSDSAPYHWSDSGGRRDRGSGSEDRSHHHHHRHRHREGDARSDGSASRHRHSKTVSDADPDSEMVPALDVIHSRVAVARVKDGSAGRHRHHRHHRHSYLSNQSSESGYSAMSAPAPKSSQVLLELGPETAPLPKQGPGSKQTGHVMNTSNSHSSPTRPPLGYEQQGLFSSRLGSSPREGSPDKTGQYLKLEYPNGVIIHDTRNQGRIPSHVMYQAALELNGTTRHYNSPGRNTTTDYIEVVSGPTRKGDPPPYYYSSPQAISPASKSTVL</sequence>
<dbReference type="SMART" id="SM01195">
    <property type="entry name" value="FA"/>
    <property type="match status" value="1"/>
</dbReference>
<dbReference type="Gene3D" id="2.30.29.30">
    <property type="entry name" value="Pleckstrin-homology domain (PH domain)/Phosphotyrosine-binding domain (PTB)"/>
    <property type="match status" value="1"/>
</dbReference>
<dbReference type="SUPFAM" id="SSF47031">
    <property type="entry name" value="Second domain of FERM"/>
    <property type="match status" value="1"/>
</dbReference>
<evidence type="ECO:0000313" key="3">
    <source>
        <dbReference type="EMBL" id="CAH3020576.1"/>
    </source>
</evidence>
<dbReference type="InterPro" id="IPR000299">
    <property type="entry name" value="FERM_domain"/>
</dbReference>
<dbReference type="InterPro" id="IPR029071">
    <property type="entry name" value="Ubiquitin-like_domsf"/>
</dbReference>
<organism evidence="3 4">
    <name type="scientific">Porites evermanni</name>
    <dbReference type="NCBI Taxonomy" id="104178"/>
    <lineage>
        <taxon>Eukaryota</taxon>
        <taxon>Metazoa</taxon>
        <taxon>Cnidaria</taxon>
        <taxon>Anthozoa</taxon>
        <taxon>Hexacorallia</taxon>
        <taxon>Scleractinia</taxon>
        <taxon>Fungiina</taxon>
        <taxon>Poritidae</taxon>
        <taxon>Porites</taxon>
    </lineage>
</organism>
<feature type="region of interest" description="Disordered" evidence="1">
    <location>
        <begin position="377"/>
        <end position="598"/>
    </location>
</feature>
<feature type="compositionally biased region" description="Basic residues" evidence="1">
    <location>
        <begin position="621"/>
        <end position="632"/>
    </location>
</feature>
<protein>
    <recommendedName>
        <fullName evidence="2">FERM domain-containing protein</fullName>
    </recommendedName>
</protein>
<dbReference type="Gene3D" id="3.10.20.90">
    <property type="entry name" value="Phosphatidylinositol 3-kinase Catalytic Subunit, Chain A, domain 1"/>
    <property type="match status" value="1"/>
</dbReference>
<evidence type="ECO:0000259" key="2">
    <source>
        <dbReference type="PROSITE" id="PS50057"/>
    </source>
</evidence>
<dbReference type="CDD" id="cd13186">
    <property type="entry name" value="FERM_C_NBL4_NBL5"/>
    <property type="match status" value="1"/>
</dbReference>
<dbReference type="InterPro" id="IPR019748">
    <property type="entry name" value="FERM_central"/>
</dbReference>
<feature type="compositionally biased region" description="Basic and acidic residues" evidence="1">
    <location>
        <begin position="548"/>
        <end position="561"/>
    </location>
</feature>
<proteinExistence type="predicted"/>
<dbReference type="PANTHER" id="PTHR23280:SF4">
    <property type="entry name" value="BAND 4.1-LIKE PROTEIN 4A"/>
    <property type="match status" value="1"/>
</dbReference>
<dbReference type="Gene3D" id="1.20.80.10">
    <property type="match status" value="1"/>
</dbReference>
<feature type="compositionally biased region" description="Polar residues" evidence="1">
    <location>
        <begin position="791"/>
        <end position="805"/>
    </location>
</feature>
<gene>
    <name evidence="3" type="ORF">PEVE_00007781</name>
</gene>
<accession>A0ABN8LTG3</accession>
<feature type="domain" description="FERM" evidence="2">
    <location>
        <begin position="12"/>
        <end position="292"/>
    </location>
</feature>
<dbReference type="InterPro" id="IPR018979">
    <property type="entry name" value="FERM_N"/>
</dbReference>
<dbReference type="Pfam" id="PF09380">
    <property type="entry name" value="FERM_C"/>
    <property type="match status" value="1"/>
</dbReference>
<name>A0ABN8LTG3_9CNID</name>
<feature type="compositionally biased region" description="Basic and acidic residues" evidence="1">
    <location>
        <begin position="317"/>
        <end position="347"/>
    </location>
</feature>
<dbReference type="SUPFAM" id="SSF50729">
    <property type="entry name" value="PH domain-like"/>
    <property type="match status" value="1"/>
</dbReference>
<dbReference type="InterPro" id="IPR019749">
    <property type="entry name" value="Band_41_domain"/>
</dbReference>
<dbReference type="InterPro" id="IPR018980">
    <property type="entry name" value="FERM_PH-like_C"/>
</dbReference>
<dbReference type="Pfam" id="PF09379">
    <property type="entry name" value="FERM_N"/>
    <property type="match status" value="1"/>
</dbReference>
<reference evidence="3 4" key="1">
    <citation type="submission" date="2022-05" db="EMBL/GenBank/DDBJ databases">
        <authorList>
            <consortium name="Genoscope - CEA"/>
            <person name="William W."/>
        </authorList>
    </citation>
    <scope>NUCLEOTIDE SEQUENCE [LARGE SCALE GENOMIC DNA]</scope>
</reference>
<dbReference type="PROSITE" id="PS50057">
    <property type="entry name" value="FERM_3"/>
    <property type="match status" value="1"/>
</dbReference>
<dbReference type="Pfam" id="PF08736">
    <property type="entry name" value="FA"/>
    <property type="match status" value="1"/>
</dbReference>
<keyword evidence="4" id="KW-1185">Reference proteome</keyword>
<feature type="compositionally biased region" description="Basic residues" evidence="1">
    <location>
        <begin position="448"/>
        <end position="462"/>
    </location>
</feature>
<comment type="caution">
    <text evidence="3">The sequence shown here is derived from an EMBL/GenBank/DDBJ whole genome shotgun (WGS) entry which is preliminary data.</text>
</comment>
<feature type="compositionally biased region" description="Polar residues" evidence="1">
    <location>
        <begin position="633"/>
        <end position="644"/>
    </location>
</feature>
<feature type="compositionally biased region" description="Polar residues" evidence="1">
    <location>
        <begin position="377"/>
        <end position="397"/>
    </location>
</feature>
<evidence type="ECO:0000256" key="1">
    <source>
        <dbReference type="SAM" id="MobiDB-lite"/>
    </source>
</evidence>
<dbReference type="Proteomes" id="UP001159427">
    <property type="component" value="Unassembled WGS sequence"/>
</dbReference>
<dbReference type="Pfam" id="PF00373">
    <property type="entry name" value="FERM_M"/>
    <property type="match status" value="1"/>
</dbReference>
<dbReference type="InterPro" id="IPR014847">
    <property type="entry name" value="FA"/>
</dbReference>